<proteinExistence type="predicted"/>
<dbReference type="Pfam" id="PF10356">
    <property type="entry name" value="RRG7"/>
    <property type="match status" value="1"/>
</dbReference>
<dbReference type="GO" id="GO:0005739">
    <property type="term" value="C:mitochondrion"/>
    <property type="evidence" value="ECO:0007669"/>
    <property type="project" value="UniProtKB-SubCell"/>
</dbReference>
<gene>
    <name evidence="3" type="ORF">L203_102107</name>
</gene>
<dbReference type="Proteomes" id="UP000094043">
    <property type="component" value="Chromosome 2"/>
</dbReference>
<dbReference type="GO" id="GO:0006302">
    <property type="term" value="P:double-strand break repair"/>
    <property type="evidence" value="ECO:0007669"/>
    <property type="project" value="UniProtKB-ARBA"/>
</dbReference>
<reference evidence="3" key="3">
    <citation type="submission" date="2024-01" db="EMBL/GenBank/DDBJ databases">
        <authorList>
            <person name="Coelho M.A."/>
            <person name="David-Palma M."/>
            <person name="Shea T."/>
            <person name="Sun S."/>
            <person name="Cuomo C.A."/>
            <person name="Heitman J."/>
        </authorList>
    </citation>
    <scope>NUCLEOTIDE SEQUENCE</scope>
    <source>
        <strain evidence="3">CBS 7841</strain>
    </source>
</reference>
<evidence type="ECO:0000313" key="3">
    <source>
        <dbReference type="EMBL" id="WVN86932.1"/>
    </source>
</evidence>
<dbReference type="VEuPathDB" id="FungiDB:L203_01359"/>
<name>A0A1E3ITB3_9TREE</name>
<dbReference type="KEGG" id="cdep:91086319"/>
<keyword evidence="4" id="KW-1185">Reference proteome</keyword>
<reference evidence="3" key="1">
    <citation type="submission" date="2016-06" db="EMBL/GenBank/DDBJ databases">
        <authorList>
            <person name="Cuomo C."/>
            <person name="Litvintseva A."/>
            <person name="Heitman J."/>
            <person name="Chen Y."/>
            <person name="Sun S."/>
            <person name="Springer D."/>
            <person name="Dromer F."/>
            <person name="Young S."/>
            <person name="Zeng Q."/>
            <person name="Chapman S."/>
            <person name="Gujja S."/>
            <person name="Saif S."/>
            <person name="Birren B."/>
        </authorList>
    </citation>
    <scope>NUCLEOTIDE SEQUENCE</scope>
    <source>
        <strain evidence="3">CBS 7841</strain>
    </source>
</reference>
<dbReference type="EMBL" id="CP143785">
    <property type="protein sequence ID" value="WVN86932.1"/>
    <property type="molecule type" value="Genomic_DNA"/>
</dbReference>
<dbReference type="SUPFAM" id="SSF52980">
    <property type="entry name" value="Restriction endonuclease-like"/>
    <property type="match status" value="1"/>
</dbReference>
<comment type="subcellular location">
    <subcellularLocation>
        <location evidence="1">Mitochondrion</location>
    </subcellularLocation>
</comment>
<dbReference type="OrthoDB" id="20734at2759"/>
<dbReference type="AlphaFoldDB" id="A0A1E3ITB3"/>
<dbReference type="GeneID" id="91086319"/>
<evidence type="ECO:0000313" key="4">
    <source>
        <dbReference type="Proteomes" id="UP000094043"/>
    </source>
</evidence>
<sequence>MTTLSPIRHTTVGIGTAFERHALSFLTTSMSMSLRRVGGANDGGVDLRGWWYIPRETYGNAERVSSPEDDSRRLRVMVQCKAERKSVGPRAIRELEGVIAQLNYRREQAPTETAIAILISQSGFTRNAMLHATQSNTPLMLLHLPGGQPEDASQPSASTKGDRNLPAANEYHDMTTAESAWWNRALSHKVLNGKIELRREMLAGKDGMMTSVGLWMDGKRVPRYVSNPADISKDL</sequence>
<dbReference type="PANTHER" id="PTHR28133:SF1">
    <property type="entry name" value="REQUIRED FOR RESPIRATORY GROWTH PROTEIN 7, MITOCHONDRIAL"/>
    <property type="match status" value="1"/>
</dbReference>
<keyword evidence="2" id="KW-0496">Mitochondrion</keyword>
<organism evidence="3 4">
    <name type="scientific">Cryptococcus depauperatus CBS 7841</name>
    <dbReference type="NCBI Taxonomy" id="1295531"/>
    <lineage>
        <taxon>Eukaryota</taxon>
        <taxon>Fungi</taxon>
        <taxon>Dikarya</taxon>
        <taxon>Basidiomycota</taxon>
        <taxon>Agaricomycotina</taxon>
        <taxon>Tremellomycetes</taxon>
        <taxon>Tremellales</taxon>
        <taxon>Cryptococcaceae</taxon>
        <taxon>Cryptococcus</taxon>
    </lineage>
</organism>
<evidence type="ECO:0000256" key="1">
    <source>
        <dbReference type="ARBA" id="ARBA00004173"/>
    </source>
</evidence>
<dbReference type="InterPro" id="IPR018828">
    <property type="entry name" value="RRG7"/>
</dbReference>
<dbReference type="RefSeq" id="XP_066067632.1">
    <property type="nucleotide sequence ID" value="XM_066211535.1"/>
</dbReference>
<dbReference type="PANTHER" id="PTHR28133">
    <property type="entry name" value="REQUIRED FOR RESPIRATORY GROWTH PROTEIN 7, MITOCHONDRIAL"/>
    <property type="match status" value="1"/>
</dbReference>
<dbReference type="GO" id="GO:0003676">
    <property type="term" value="F:nucleic acid binding"/>
    <property type="evidence" value="ECO:0007669"/>
    <property type="project" value="InterPro"/>
</dbReference>
<reference evidence="3" key="2">
    <citation type="journal article" date="2022" name="Elife">
        <title>Obligate sexual reproduction of a homothallic fungus closely related to the Cryptococcus pathogenic species complex.</title>
        <authorList>
            <person name="Passer A.R."/>
            <person name="Clancey S.A."/>
            <person name="Shea T."/>
            <person name="David-Palma M."/>
            <person name="Averette A.F."/>
            <person name="Boekhout T."/>
            <person name="Porcel B.M."/>
            <person name="Nowrousian M."/>
            <person name="Cuomo C.A."/>
            <person name="Sun S."/>
            <person name="Heitman J."/>
            <person name="Coelho M.A."/>
        </authorList>
    </citation>
    <scope>NUCLEOTIDE SEQUENCE</scope>
    <source>
        <strain evidence="3">CBS 7841</strain>
    </source>
</reference>
<evidence type="ECO:0000256" key="2">
    <source>
        <dbReference type="ARBA" id="ARBA00023128"/>
    </source>
</evidence>
<dbReference type="InterPro" id="IPR011856">
    <property type="entry name" value="tRNA_endonuc-like_dom_sf"/>
</dbReference>
<protein>
    <submittedName>
        <fullName evidence="3">Uncharacterized protein</fullName>
    </submittedName>
</protein>
<dbReference type="InterPro" id="IPR011335">
    <property type="entry name" value="Restrct_endonuc-II-like"/>
</dbReference>
<accession>A0A1E3ITB3</accession>
<dbReference type="Gene3D" id="3.40.1350.10">
    <property type="match status" value="1"/>
</dbReference>